<dbReference type="Proteomes" id="UP000095038">
    <property type="component" value="Unassembled WGS sequence"/>
</dbReference>
<comment type="subunit">
    <text evidence="9">Component of the translation initiation factor 2B (eIF2B) complex which is a heterodecamer of two sets of five different subunits: alpha, beta, gamma, delta and epsilon. Subunits alpha, beta and delta comprise a regulatory subcomplex and subunits epsilon and gamma comprise a catalytic subcomplex. Within the complex, the hexameric regulatory complex resides at the center, with the two heterodimeric catalytic subcomplexes bound on opposite sides.</text>
</comment>
<evidence type="ECO:0000256" key="6">
    <source>
        <dbReference type="ARBA" id="ARBA00044196"/>
    </source>
</evidence>
<dbReference type="RefSeq" id="XP_020049013.1">
    <property type="nucleotide sequence ID" value="XM_020191333.1"/>
</dbReference>
<protein>
    <recommendedName>
        <fullName evidence="6">Translation initiation factor eIF2B subunit gamma</fullName>
    </recommendedName>
    <alternativeName>
        <fullName evidence="7">eIF2B GDP-GTP exchange factor subunit gamma</fullName>
    </alternativeName>
</protein>
<keyword evidence="5" id="KW-0648">Protein biosynthesis</keyword>
<keyword evidence="4" id="KW-0396">Initiation factor</keyword>
<accession>A0A1D2VM63</accession>
<feature type="compositionally biased region" description="Acidic residues" evidence="10">
    <location>
        <begin position="423"/>
        <end position="437"/>
    </location>
</feature>
<dbReference type="InterPro" id="IPR005835">
    <property type="entry name" value="NTP_transferase_dom"/>
</dbReference>
<dbReference type="InterPro" id="IPR051960">
    <property type="entry name" value="eIF2B_gamma"/>
</dbReference>
<dbReference type="OrthoDB" id="10250549at2759"/>
<evidence type="ECO:0000256" key="2">
    <source>
        <dbReference type="ARBA" id="ARBA00007878"/>
    </source>
</evidence>
<name>A0A1D2VM63_9ASCO</name>
<dbReference type="EMBL" id="KV454476">
    <property type="protein sequence ID" value="ODV62706.1"/>
    <property type="molecule type" value="Genomic_DNA"/>
</dbReference>
<dbReference type="GO" id="GO:0005829">
    <property type="term" value="C:cytosol"/>
    <property type="evidence" value="ECO:0007669"/>
    <property type="project" value="UniProtKB-SubCell"/>
</dbReference>
<evidence type="ECO:0000256" key="8">
    <source>
        <dbReference type="ARBA" id="ARBA00045373"/>
    </source>
</evidence>
<dbReference type="InParanoid" id="A0A1D2VM63"/>
<dbReference type="Pfam" id="PF25084">
    <property type="entry name" value="LbH_EIF2B"/>
    <property type="match status" value="1"/>
</dbReference>
<dbReference type="GO" id="GO:0005085">
    <property type="term" value="F:guanyl-nucleotide exchange factor activity"/>
    <property type="evidence" value="ECO:0007669"/>
    <property type="project" value="EnsemblFungi"/>
</dbReference>
<dbReference type="STRING" id="1344418.A0A1D2VM63"/>
<comment type="subcellular location">
    <subcellularLocation>
        <location evidence="1">Cytoplasm</location>
        <location evidence="1">Cytosol</location>
    </subcellularLocation>
</comment>
<evidence type="ECO:0000256" key="4">
    <source>
        <dbReference type="ARBA" id="ARBA00022540"/>
    </source>
</evidence>
<evidence type="ECO:0000259" key="11">
    <source>
        <dbReference type="Pfam" id="PF00483"/>
    </source>
</evidence>
<sequence>MEFHAIVLCGRGAKLSPFSTAHPSGMPKALLPIFNKPMVQHVLEWCDNSPFKDISLVVDASSKDLLQEFLNNYESNIRNKQILSFVNKINIVSINAKTTGEILASLINLNKINSDFAILPCDFITDLPAQVLIEQFRIRDVQDVSMCCFYNNSLSNIPTHSNNFKNYYTLYESQNNHNNSNAVNDYDYYQNDSHLVDLITNESIEISKFLQIRTQMLWRFPNIEVSKNLLNSFIFFNSLELVNILKHSITVKKYKINEKSITTIFQDLAKRSWKHKKPLEKINLFILPKQSTFIRSNTLQLYLESNRWLMKENLLKNPSIRNQLQSQAQKQKEKGAPTIGVDSLLGQNTTVDKMSTIKKTIIGDNCQIGKKCRLNGSLVFNNVIIGDNVILENSIVGHNVILESNGKYLSANIENNFSKKNDEESDPEIYSDSGDDK</sequence>
<dbReference type="GO" id="GO:0003743">
    <property type="term" value="F:translation initiation factor activity"/>
    <property type="evidence" value="ECO:0007669"/>
    <property type="project" value="UniProtKB-KW"/>
</dbReference>
<dbReference type="GO" id="GO:0005851">
    <property type="term" value="C:eukaryotic translation initiation factor 2B complex"/>
    <property type="evidence" value="ECO:0007669"/>
    <property type="project" value="EnsemblFungi"/>
</dbReference>
<dbReference type="GO" id="GO:1903574">
    <property type="term" value="P:negative regulation of cellular response to amino acid starvation"/>
    <property type="evidence" value="ECO:0007669"/>
    <property type="project" value="EnsemblFungi"/>
</dbReference>
<comment type="similarity">
    <text evidence="2">Belongs to the eIF-2B gamma/epsilon subunits family.</text>
</comment>
<evidence type="ECO:0000313" key="13">
    <source>
        <dbReference type="EMBL" id="ODV62706.1"/>
    </source>
</evidence>
<dbReference type="AlphaFoldDB" id="A0A1D2VM63"/>
<dbReference type="InterPro" id="IPR056764">
    <property type="entry name" value="LbH_EIF2B3/5"/>
</dbReference>
<dbReference type="Gene3D" id="3.90.550.10">
    <property type="entry name" value="Spore Coat Polysaccharide Biosynthesis Protein SpsA, Chain A"/>
    <property type="match status" value="1"/>
</dbReference>
<gene>
    <name evidence="13" type="ORF">ASCRUDRAFT_6379</name>
</gene>
<evidence type="ECO:0000256" key="3">
    <source>
        <dbReference type="ARBA" id="ARBA00022490"/>
    </source>
</evidence>
<reference evidence="14" key="1">
    <citation type="submission" date="2016-05" db="EMBL/GenBank/DDBJ databases">
        <title>Comparative genomics of biotechnologically important yeasts.</title>
        <authorList>
            <consortium name="DOE Joint Genome Institute"/>
            <person name="Riley R."/>
            <person name="Haridas S."/>
            <person name="Wolfe K.H."/>
            <person name="Lopes M.R."/>
            <person name="Hittinger C.T."/>
            <person name="Goker M."/>
            <person name="Salamov A."/>
            <person name="Wisecaver J."/>
            <person name="Long T.M."/>
            <person name="Aerts A.L."/>
            <person name="Barry K."/>
            <person name="Choi C."/>
            <person name="Clum A."/>
            <person name="Coughlan A.Y."/>
            <person name="Deshpande S."/>
            <person name="Douglass A.P."/>
            <person name="Hanson S.J."/>
            <person name="Klenk H.-P."/>
            <person name="Labutti K."/>
            <person name="Lapidus A."/>
            <person name="Lindquist E."/>
            <person name="Lipzen A."/>
            <person name="Meier-Kolthoff J.P."/>
            <person name="Ohm R.A."/>
            <person name="Otillar R.P."/>
            <person name="Pangilinan J."/>
            <person name="Peng Y."/>
            <person name="Rokas A."/>
            <person name="Rosa C.A."/>
            <person name="Scheuner C."/>
            <person name="Sibirny A.A."/>
            <person name="Slot J.C."/>
            <person name="Stielow J.B."/>
            <person name="Sun H."/>
            <person name="Kurtzman C.P."/>
            <person name="Blackwell M."/>
            <person name="Grigoriev I.V."/>
            <person name="Jeffries T.W."/>
        </authorList>
    </citation>
    <scope>NUCLEOTIDE SEQUENCE [LARGE SCALE GENOMIC DNA]</scope>
    <source>
        <strain evidence="14">DSM 1968</strain>
    </source>
</reference>
<evidence type="ECO:0000256" key="7">
    <source>
        <dbReference type="ARBA" id="ARBA00044229"/>
    </source>
</evidence>
<dbReference type="PANTHER" id="PTHR45989">
    <property type="entry name" value="TRANSLATION INITIATION FACTOR EIF-2B SUBUNIT GAMMA"/>
    <property type="match status" value="1"/>
</dbReference>
<keyword evidence="3" id="KW-0963">Cytoplasm</keyword>
<dbReference type="Pfam" id="PF00483">
    <property type="entry name" value="NTP_transferase"/>
    <property type="match status" value="1"/>
</dbReference>
<comment type="function">
    <text evidence="8">Acts as a component of the translation initiation factor 2B (eIF2B) complex, which catalyzes the exchange of GDP for GTP on the eukaryotic initiation factor 2 (eIF2) complex gamma subunit. Its guanine nucleotide exchange factor activity is repressed when bound to eIF2 complex phosphorylated on the alpha subunit, thereby limiting the amount of methionyl-initiator methionine tRNA available to the ribosome and consequently global translation is repressed.</text>
</comment>
<dbReference type="GeneID" id="30964969"/>
<dbReference type="InterPro" id="IPR029044">
    <property type="entry name" value="Nucleotide-diphossugar_trans"/>
</dbReference>
<dbReference type="SUPFAM" id="SSF53448">
    <property type="entry name" value="Nucleotide-diphospho-sugar transferases"/>
    <property type="match status" value="1"/>
</dbReference>
<evidence type="ECO:0000256" key="5">
    <source>
        <dbReference type="ARBA" id="ARBA00022917"/>
    </source>
</evidence>
<organism evidence="13 14">
    <name type="scientific">Ascoidea rubescens DSM 1968</name>
    <dbReference type="NCBI Taxonomy" id="1344418"/>
    <lineage>
        <taxon>Eukaryota</taxon>
        <taxon>Fungi</taxon>
        <taxon>Dikarya</taxon>
        <taxon>Ascomycota</taxon>
        <taxon>Saccharomycotina</taxon>
        <taxon>Saccharomycetes</taxon>
        <taxon>Ascoideaceae</taxon>
        <taxon>Ascoidea</taxon>
    </lineage>
</organism>
<feature type="domain" description="EIF2B subunit epsilon/gamma LbH" evidence="12">
    <location>
        <begin position="338"/>
        <end position="405"/>
    </location>
</feature>
<dbReference type="GO" id="GO:0002183">
    <property type="term" value="P:cytoplasmic translational initiation"/>
    <property type="evidence" value="ECO:0007669"/>
    <property type="project" value="TreeGrafter"/>
</dbReference>
<feature type="region of interest" description="Disordered" evidence="10">
    <location>
        <begin position="418"/>
        <end position="437"/>
    </location>
</feature>
<dbReference type="Gene3D" id="2.160.10.10">
    <property type="entry name" value="Hexapeptide repeat proteins"/>
    <property type="match status" value="1"/>
</dbReference>
<keyword evidence="14" id="KW-1185">Reference proteome</keyword>
<evidence type="ECO:0000256" key="9">
    <source>
        <dbReference type="ARBA" id="ARBA00046432"/>
    </source>
</evidence>
<evidence type="ECO:0000256" key="1">
    <source>
        <dbReference type="ARBA" id="ARBA00004514"/>
    </source>
</evidence>
<dbReference type="PANTHER" id="PTHR45989:SF1">
    <property type="entry name" value="TRANSLATION INITIATION FACTOR EIF-2B SUBUNIT GAMMA"/>
    <property type="match status" value="1"/>
</dbReference>
<evidence type="ECO:0000259" key="12">
    <source>
        <dbReference type="Pfam" id="PF25084"/>
    </source>
</evidence>
<evidence type="ECO:0000313" key="14">
    <source>
        <dbReference type="Proteomes" id="UP000095038"/>
    </source>
</evidence>
<dbReference type="GO" id="GO:0006446">
    <property type="term" value="P:regulation of translational initiation"/>
    <property type="evidence" value="ECO:0007669"/>
    <property type="project" value="EnsemblFungi"/>
</dbReference>
<feature type="domain" description="Nucleotidyl transferase" evidence="11">
    <location>
        <begin position="7"/>
        <end position="142"/>
    </location>
</feature>
<proteinExistence type="inferred from homology"/>
<evidence type="ECO:0000256" key="10">
    <source>
        <dbReference type="SAM" id="MobiDB-lite"/>
    </source>
</evidence>
<dbReference type="FunCoup" id="A0A1D2VM63">
    <property type="interactions" value="533"/>
</dbReference>